<accession>A0A7J9RV94</accession>
<sequence length="56" mass="5990">MKITNRKEVKSTTSSIEDNMEVKLAPGASSITDILSSSSSCCSSGNVKIENLLKKK</sequence>
<evidence type="ECO:0000313" key="2">
    <source>
        <dbReference type="Proteomes" id="UP000582213"/>
    </source>
</evidence>
<dbReference type="AlphaFoldDB" id="A0A7J9RV94"/>
<organism evidence="1 2">
    <name type="scientific">Sulfurisphaera ohwakuensis</name>
    <dbReference type="NCBI Taxonomy" id="69656"/>
    <lineage>
        <taxon>Archaea</taxon>
        <taxon>Thermoproteota</taxon>
        <taxon>Thermoprotei</taxon>
        <taxon>Sulfolobales</taxon>
        <taxon>Sulfolobaceae</taxon>
        <taxon>Sulfurisphaera</taxon>
    </lineage>
</organism>
<dbReference type="GeneID" id="42800667"/>
<reference evidence="1 2" key="1">
    <citation type="submission" date="2020-08" db="EMBL/GenBank/DDBJ databases">
        <title>Genomic Encyclopedia of Type Strains, Phase IV (KMG-IV): sequencing the most valuable type-strain genomes for metagenomic binning, comparative biology and taxonomic classification.</title>
        <authorList>
            <person name="Goeker M."/>
        </authorList>
    </citation>
    <scope>NUCLEOTIDE SEQUENCE [LARGE SCALE GENOMIC DNA]</scope>
    <source>
        <strain evidence="1 2">DSM 12421</strain>
    </source>
</reference>
<dbReference type="EMBL" id="JACHFY010000010">
    <property type="protein sequence ID" value="MBB5254100.1"/>
    <property type="molecule type" value="Genomic_DNA"/>
</dbReference>
<proteinExistence type="predicted"/>
<name>A0A7J9RV94_SULOH</name>
<evidence type="ECO:0000313" key="1">
    <source>
        <dbReference type="EMBL" id="MBB5254100.1"/>
    </source>
</evidence>
<comment type="caution">
    <text evidence="1">The sequence shown here is derived from an EMBL/GenBank/DDBJ whole genome shotgun (WGS) entry which is preliminary data.</text>
</comment>
<dbReference type="Proteomes" id="UP000582213">
    <property type="component" value="Unassembled WGS sequence"/>
</dbReference>
<gene>
    <name evidence="1" type="ORF">HNQ62_001873</name>
</gene>
<protein>
    <submittedName>
        <fullName evidence="1">Uncharacterized protein</fullName>
    </submittedName>
</protein>
<dbReference type="RefSeq" id="WP_156014245.1">
    <property type="nucleotide sequence ID" value="NZ_CP045484.1"/>
</dbReference>